<accession>A0A0N4YK64</accession>
<proteinExistence type="predicted"/>
<evidence type="ECO:0000313" key="2">
    <source>
        <dbReference type="Proteomes" id="UP000271162"/>
    </source>
</evidence>
<dbReference type="GO" id="GO:0071339">
    <property type="term" value="C:MLL1 complex"/>
    <property type="evidence" value="ECO:0007669"/>
    <property type="project" value="TreeGrafter"/>
</dbReference>
<reference evidence="1 2" key="2">
    <citation type="submission" date="2018-11" db="EMBL/GenBank/DDBJ databases">
        <authorList>
            <consortium name="Pathogen Informatics"/>
        </authorList>
    </citation>
    <scope>NUCLEOTIDE SEQUENCE [LARGE SCALE GENOMIC DNA]</scope>
</reference>
<dbReference type="AlphaFoldDB" id="A0A0N4YK64"/>
<dbReference type="STRING" id="27835.A0A0N4YK64"/>
<dbReference type="SUPFAM" id="SSF48371">
    <property type="entry name" value="ARM repeat"/>
    <property type="match status" value="1"/>
</dbReference>
<evidence type="ECO:0000313" key="3">
    <source>
        <dbReference type="WBParaSite" id="NBR_0001740601-mRNA-1"/>
    </source>
</evidence>
<dbReference type="PANTHER" id="PTHR16056">
    <property type="entry name" value="REGULATOR OF MICROTUBULE DYNAMICS PROTEIN"/>
    <property type="match status" value="1"/>
</dbReference>
<dbReference type="PANTHER" id="PTHR16056:SF2">
    <property type="entry name" value="TESTIS-EXPRESSED PROTEIN 10"/>
    <property type="match status" value="1"/>
</dbReference>
<name>A0A0N4YK64_NIPBR</name>
<dbReference type="Gene3D" id="1.25.10.10">
    <property type="entry name" value="Leucine-rich Repeat Variant"/>
    <property type="match status" value="1"/>
</dbReference>
<keyword evidence="2" id="KW-1185">Reference proteome</keyword>
<dbReference type="EMBL" id="UYSL01022744">
    <property type="protein sequence ID" value="VDL81037.1"/>
    <property type="molecule type" value="Genomic_DNA"/>
</dbReference>
<organism evidence="3">
    <name type="scientific">Nippostrongylus brasiliensis</name>
    <name type="common">Rat hookworm</name>
    <dbReference type="NCBI Taxonomy" id="27835"/>
    <lineage>
        <taxon>Eukaryota</taxon>
        <taxon>Metazoa</taxon>
        <taxon>Ecdysozoa</taxon>
        <taxon>Nematoda</taxon>
        <taxon>Chromadorea</taxon>
        <taxon>Rhabditida</taxon>
        <taxon>Rhabditina</taxon>
        <taxon>Rhabditomorpha</taxon>
        <taxon>Strongyloidea</taxon>
        <taxon>Heligmosomidae</taxon>
        <taxon>Nippostrongylus</taxon>
    </lineage>
</organism>
<dbReference type="WBParaSite" id="NBR_0001740601-mRNA-1">
    <property type="protein sequence ID" value="NBR_0001740601-mRNA-1"/>
    <property type="gene ID" value="NBR_0001740601"/>
</dbReference>
<sequence>MVTKKKARKNADFKKVKLKVGKKLKKTTTTDTSISTKKVVLISQLQEKTESEGKPLSYRGLSLDELCKQLGHFNKSVRRDALLGTKQLLVSRPDLVQSQLRTLIPAVSRLIPDCGHDPALNGQLRALLRVVCSVPAGTMASHFRLFVAHLLHALTHSELGVRNFAFSVIGLLLTTYPDLCRNNEELFTTFVKYVGSSRRPNWNSPKFLETIEAFVRAYIVNHSNRNDFCKEVEVNLSTGEISSSVNLARIFAKRNPFDFGVITSSASALVSPLEVPDSLLKLCEACSPIVAQSLAEDKAGSLLRPTLALLTLLGDATLKLPNAFLVPDLGPQMAKIWAPVIKVAKTRKNDKVATATRWIIGYQSSNAS</sequence>
<gene>
    <name evidence="1" type="ORF">NBR_LOCUS17407</name>
</gene>
<dbReference type="Proteomes" id="UP000271162">
    <property type="component" value="Unassembled WGS sequence"/>
</dbReference>
<reference evidence="3" key="1">
    <citation type="submission" date="2017-02" db="UniProtKB">
        <authorList>
            <consortium name="WormBaseParasite"/>
        </authorList>
    </citation>
    <scope>IDENTIFICATION</scope>
</reference>
<evidence type="ECO:0000313" key="1">
    <source>
        <dbReference type="EMBL" id="VDL81037.1"/>
    </source>
</evidence>
<dbReference type="InterPro" id="IPR011989">
    <property type="entry name" value="ARM-like"/>
</dbReference>
<dbReference type="InterPro" id="IPR016024">
    <property type="entry name" value="ARM-type_fold"/>
</dbReference>
<dbReference type="OMA" id="FPCFINY"/>
<protein>
    <submittedName>
        <fullName evidence="3">Testis-expressed sequence 10 protein (inferred by orthology to a human protein)</fullName>
    </submittedName>
</protein>